<evidence type="ECO:0000256" key="4">
    <source>
        <dbReference type="ARBA" id="ARBA00023239"/>
    </source>
</evidence>
<name>A0A2N6SLF8_9LACT</name>
<comment type="similarity">
    <text evidence="2">Belongs to the KHG/KDPG aldolase family.</text>
</comment>
<proteinExistence type="inferred from homology"/>
<dbReference type="InterPro" id="IPR000887">
    <property type="entry name" value="Aldlse_KDPG_KHG"/>
</dbReference>
<dbReference type="InterPro" id="IPR013785">
    <property type="entry name" value="Aldolase_TIM"/>
</dbReference>
<comment type="caution">
    <text evidence="6">The sequence shown here is derived from an EMBL/GenBank/DDBJ whole genome shotgun (WGS) entry which is preliminary data.</text>
</comment>
<dbReference type="Proteomes" id="UP000235682">
    <property type="component" value="Unassembled WGS sequence"/>
</dbReference>
<dbReference type="PANTHER" id="PTHR30246">
    <property type="entry name" value="2-KETO-3-DEOXY-6-PHOSPHOGLUCONATE ALDOLASE"/>
    <property type="match status" value="1"/>
</dbReference>
<dbReference type="CDD" id="cd00452">
    <property type="entry name" value="KDPG_aldolase"/>
    <property type="match status" value="1"/>
</dbReference>
<dbReference type="SUPFAM" id="SSF51569">
    <property type="entry name" value="Aldolase"/>
    <property type="match status" value="1"/>
</dbReference>
<protein>
    <submittedName>
        <fullName evidence="6">2-dehydro-3-deoxyphosphogluconate aldolase</fullName>
    </submittedName>
</protein>
<dbReference type="RefSeq" id="WP_102233379.1">
    <property type="nucleotide sequence ID" value="NZ_PNHE01000036.1"/>
</dbReference>
<dbReference type="NCBIfam" id="TIGR01182">
    <property type="entry name" value="eda"/>
    <property type="match status" value="1"/>
</dbReference>
<evidence type="ECO:0000313" key="7">
    <source>
        <dbReference type="Proteomes" id="UP000235682"/>
    </source>
</evidence>
<evidence type="ECO:0000256" key="1">
    <source>
        <dbReference type="ARBA" id="ARBA00004761"/>
    </source>
</evidence>
<keyword evidence="7" id="KW-1185">Reference proteome</keyword>
<comment type="subunit">
    <text evidence="3">Homotrimer.</text>
</comment>
<keyword evidence="5" id="KW-0119">Carbohydrate metabolism</keyword>
<evidence type="ECO:0000313" key="6">
    <source>
        <dbReference type="EMBL" id="PMC57911.1"/>
    </source>
</evidence>
<dbReference type="GO" id="GO:0016829">
    <property type="term" value="F:lyase activity"/>
    <property type="evidence" value="ECO:0007669"/>
    <property type="project" value="UniProtKB-KW"/>
</dbReference>
<reference evidence="6 7" key="1">
    <citation type="submission" date="2017-09" db="EMBL/GenBank/DDBJ databases">
        <title>Bacterial strain isolated from the female urinary microbiota.</title>
        <authorList>
            <person name="Thomas-White K."/>
            <person name="Kumar N."/>
            <person name="Forster S."/>
            <person name="Putonti C."/>
            <person name="Lawley T."/>
            <person name="Wolfe A.J."/>
        </authorList>
    </citation>
    <scope>NUCLEOTIDE SEQUENCE [LARGE SCALE GENOMIC DNA]</scope>
    <source>
        <strain evidence="6 7">UMB0852</strain>
    </source>
</reference>
<keyword evidence="4" id="KW-0456">Lyase</keyword>
<dbReference type="PANTHER" id="PTHR30246:SF1">
    <property type="entry name" value="2-DEHYDRO-3-DEOXY-6-PHOSPHOGALACTONATE ALDOLASE-RELATED"/>
    <property type="match status" value="1"/>
</dbReference>
<gene>
    <name evidence="6" type="ORF">CJ205_07190</name>
</gene>
<evidence type="ECO:0000256" key="2">
    <source>
        <dbReference type="ARBA" id="ARBA00006906"/>
    </source>
</evidence>
<dbReference type="AlphaFoldDB" id="A0A2N6SLF8"/>
<organism evidence="6 7">
    <name type="scientific">Dolosicoccus paucivorans</name>
    <dbReference type="NCBI Taxonomy" id="84521"/>
    <lineage>
        <taxon>Bacteria</taxon>
        <taxon>Bacillati</taxon>
        <taxon>Bacillota</taxon>
        <taxon>Bacilli</taxon>
        <taxon>Lactobacillales</taxon>
        <taxon>Aerococcaceae</taxon>
        <taxon>Dolosicoccus</taxon>
    </lineage>
</organism>
<dbReference type="EMBL" id="PNHE01000036">
    <property type="protein sequence ID" value="PMC57911.1"/>
    <property type="molecule type" value="Genomic_DNA"/>
</dbReference>
<dbReference type="Pfam" id="PF01081">
    <property type="entry name" value="Aldolase"/>
    <property type="match status" value="1"/>
</dbReference>
<comment type="pathway">
    <text evidence="1">Carbohydrate acid metabolism.</text>
</comment>
<evidence type="ECO:0000256" key="5">
    <source>
        <dbReference type="ARBA" id="ARBA00023277"/>
    </source>
</evidence>
<sequence length="209" mass="22595">MLETMKENYIFAVIRGLDEKDAINISRAAVKGEIKNLEITYTTPNASSVIKDLIEEYKSNEEVVVGAGTVMSLDIAKEAYEAGAKFLVSPHFDQEIADFANEKEIYYMPGCATATEIVTAMNAKCKIIKVFPGGVLGSSFISDIHGPIPEVNLMPSGGVSIDNIETWIEKGAVAVGVGSALSREVADKGYESVTDIAKKFSDKVKSFKK</sequence>
<accession>A0A2N6SLF8</accession>
<evidence type="ECO:0000256" key="3">
    <source>
        <dbReference type="ARBA" id="ARBA00011233"/>
    </source>
</evidence>
<dbReference type="Gene3D" id="3.20.20.70">
    <property type="entry name" value="Aldolase class I"/>
    <property type="match status" value="1"/>
</dbReference>